<proteinExistence type="inferred from homology"/>
<dbReference type="OrthoDB" id="9810293at2"/>
<name>A0A2H3KQJ5_9CHLR</name>
<comment type="function">
    <text evidence="6">Binds to the 23S rRNA.</text>
</comment>
<accession>A0A2H3KQJ5</accession>
<keyword evidence="11" id="KW-1185">Reference proteome</keyword>
<comment type="subunit">
    <text evidence="6">Part of the 50S ribosomal subunit.</text>
</comment>
<dbReference type="EMBL" id="LYXE01000031">
    <property type="protein sequence ID" value="PDW00689.1"/>
    <property type="molecule type" value="Genomic_DNA"/>
</dbReference>
<dbReference type="PANTHER" id="PTHR12934">
    <property type="entry name" value="50S RIBOSOMAL PROTEIN L15"/>
    <property type="match status" value="1"/>
</dbReference>
<keyword evidence="2 6" id="KW-0699">rRNA-binding</keyword>
<feature type="compositionally biased region" description="Basic and acidic residues" evidence="8">
    <location>
        <begin position="1"/>
        <end position="13"/>
    </location>
</feature>
<comment type="caution">
    <text evidence="10">The sequence shown here is derived from an EMBL/GenBank/DDBJ whole genome shotgun (WGS) entry which is preliminary data.</text>
</comment>
<evidence type="ECO:0000256" key="2">
    <source>
        <dbReference type="ARBA" id="ARBA00022730"/>
    </source>
</evidence>
<dbReference type="GO" id="GO:0006412">
    <property type="term" value="P:translation"/>
    <property type="evidence" value="ECO:0007669"/>
    <property type="project" value="UniProtKB-UniRule"/>
</dbReference>
<dbReference type="FunFam" id="3.100.10.10:FF:000005">
    <property type="entry name" value="50S ribosomal protein L15"/>
    <property type="match status" value="1"/>
</dbReference>
<evidence type="ECO:0000256" key="8">
    <source>
        <dbReference type="SAM" id="MobiDB-lite"/>
    </source>
</evidence>
<dbReference type="SUPFAM" id="SSF52080">
    <property type="entry name" value="Ribosomal proteins L15p and L18e"/>
    <property type="match status" value="1"/>
</dbReference>
<keyword evidence="3 6" id="KW-0694">RNA-binding</keyword>
<comment type="similarity">
    <text evidence="1 6 7">Belongs to the universal ribosomal protein uL15 family.</text>
</comment>
<feature type="domain" description="Large ribosomal subunit protein uL15/eL18" evidence="9">
    <location>
        <begin position="77"/>
        <end position="145"/>
    </location>
</feature>
<dbReference type="InterPro" id="IPR036227">
    <property type="entry name" value="Ribosomal_uL15/eL18_sf"/>
</dbReference>
<sequence length="179" mass="19951">MKLHDLRPAEGSHRKSKRIGRGHGSGKGKTSGKGMMGQKARRGPGPYRTFEGGQNRLVKRMPFRRGFTNIFGIEYEIVNLERLAAWPQDVEVTPEALLEQRVVRKKNLPVKVLGQGELALPLTVKAHKFSASAKAKIEAAGGTVVELPWVVERHSRSRGPNPSMRNAEPRESKRTREQA</sequence>
<evidence type="ECO:0000256" key="7">
    <source>
        <dbReference type="RuleBase" id="RU003888"/>
    </source>
</evidence>
<dbReference type="PANTHER" id="PTHR12934:SF11">
    <property type="entry name" value="LARGE RIBOSOMAL SUBUNIT PROTEIN UL15M"/>
    <property type="match status" value="1"/>
</dbReference>
<evidence type="ECO:0000313" key="10">
    <source>
        <dbReference type="EMBL" id="PDW00689.1"/>
    </source>
</evidence>
<reference evidence="10 11" key="1">
    <citation type="submission" date="2016-05" db="EMBL/GenBank/DDBJ databases">
        <authorList>
            <person name="Lavstsen T."/>
            <person name="Jespersen J.S."/>
        </authorList>
    </citation>
    <scope>NUCLEOTIDE SEQUENCE [LARGE SCALE GENOMIC DNA]</scope>
    <source>
        <strain evidence="10 11">B7-9</strain>
    </source>
</reference>
<evidence type="ECO:0000256" key="5">
    <source>
        <dbReference type="ARBA" id="ARBA00023274"/>
    </source>
</evidence>
<evidence type="ECO:0000256" key="4">
    <source>
        <dbReference type="ARBA" id="ARBA00022980"/>
    </source>
</evidence>
<evidence type="ECO:0000256" key="6">
    <source>
        <dbReference type="HAMAP-Rule" id="MF_01341"/>
    </source>
</evidence>
<dbReference type="GO" id="GO:0003735">
    <property type="term" value="F:structural constituent of ribosome"/>
    <property type="evidence" value="ECO:0007669"/>
    <property type="project" value="InterPro"/>
</dbReference>
<dbReference type="InterPro" id="IPR005749">
    <property type="entry name" value="Ribosomal_uL15_bac-type"/>
</dbReference>
<dbReference type="InterPro" id="IPR001196">
    <property type="entry name" value="Ribosomal_uL15_CS"/>
</dbReference>
<feature type="compositionally biased region" description="Basic residues" evidence="8">
    <location>
        <begin position="14"/>
        <end position="26"/>
    </location>
</feature>
<evidence type="ECO:0000259" key="9">
    <source>
        <dbReference type="Pfam" id="PF00828"/>
    </source>
</evidence>
<feature type="region of interest" description="Disordered" evidence="8">
    <location>
        <begin position="1"/>
        <end position="49"/>
    </location>
</feature>
<dbReference type="HAMAP" id="MF_01341">
    <property type="entry name" value="Ribosomal_uL15"/>
    <property type="match status" value="1"/>
</dbReference>
<evidence type="ECO:0000256" key="3">
    <source>
        <dbReference type="ARBA" id="ARBA00022884"/>
    </source>
</evidence>
<dbReference type="InterPro" id="IPR030878">
    <property type="entry name" value="Ribosomal_uL15"/>
</dbReference>
<organism evidence="10 11">
    <name type="scientific">Candidatus Chloroploca asiatica</name>
    <dbReference type="NCBI Taxonomy" id="1506545"/>
    <lineage>
        <taxon>Bacteria</taxon>
        <taxon>Bacillati</taxon>
        <taxon>Chloroflexota</taxon>
        <taxon>Chloroflexia</taxon>
        <taxon>Chloroflexales</taxon>
        <taxon>Chloroflexineae</taxon>
        <taxon>Oscillochloridaceae</taxon>
        <taxon>Candidatus Chloroploca</taxon>
    </lineage>
</organism>
<dbReference type="PROSITE" id="PS00475">
    <property type="entry name" value="RIBOSOMAL_L15"/>
    <property type="match status" value="1"/>
</dbReference>
<dbReference type="Proteomes" id="UP000220922">
    <property type="component" value="Unassembled WGS sequence"/>
</dbReference>
<evidence type="ECO:0000256" key="1">
    <source>
        <dbReference type="ARBA" id="ARBA00007320"/>
    </source>
</evidence>
<feature type="compositionally biased region" description="Basic and acidic residues" evidence="8">
    <location>
        <begin position="167"/>
        <end position="179"/>
    </location>
</feature>
<protein>
    <recommendedName>
        <fullName evidence="6">Large ribosomal subunit protein uL15</fullName>
    </recommendedName>
</protein>
<feature type="region of interest" description="Disordered" evidence="8">
    <location>
        <begin position="151"/>
        <end position="179"/>
    </location>
</feature>
<dbReference type="Pfam" id="PF00828">
    <property type="entry name" value="Ribosomal_L27A"/>
    <property type="match status" value="1"/>
</dbReference>
<dbReference type="Gene3D" id="3.100.10.10">
    <property type="match status" value="1"/>
</dbReference>
<dbReference type="GO" id="GO:0019843">
    <property type="term" value="F:rRNA binding"/>
    <property type="evidence" value="ECO:0007669"/>
    <property type="project" value="UniProtKB-UniRule"/>
</dbReference>
<keyword evidence="5 6" id="KW-0687">Ribonucleoprotein</keyword>
<dbReference type="RefSeq" id="WP_097650777.1">
    <property type="nucleotide sequence ID" value="NZ_LYXE01000031.1"/>
</dbReference>
<dbReference type="NCBIfam" id="TIGR01071">
    <property type="entry name" value="rplO_bact"/>
    <property type="match status" value="1"/>
</dbReference>
<dbReference type="GO" id="GO:0022625">
    <property type="term" value="C:cytosolic large ribosomal subunit"/>
    <property type="evidence" value="ECO:0007669"/>
    <property type="project" value="TreeGrafter"/>
</dbReference>
<keyword evidence="4 6" id="KW-0689">Ribosomal protein</keyword>
<gene>
    <name evidence="6" type="primary">rplO</name>
    <name evidence="10" type="ORF">A9Q02_08720</name>
</gene>
<evidence type="ECO:0000313" key="11">
    <source>
        <dbReference type="Proteomes" id="UP000220922"/>
    </source>
</evidence>
<dbReference type="InterPro" id="IPR021131">
    <property type="entry name" value="Ribosomal_uL15/eL18"/>
</dbReference>
<dbReference type="AlphaFoldDB" id="A0A2H3KQJ5"/>